<dbReference type="PANTHER" id="PTHR30289">
    <property type="entry name" value="UNCHARACTERIZED PROTEIN YBCL-RELATED"/>
    <property type="match status" value="1"/>
</dbReference>
<name>A0AAJ5X9I9_9SPHN</name>
<dbReference type="PANTHER" id="PTHR30289:SF1">
    <property type="entry name" value="PEBP (PHOSPHATIDYLETHANOLAMINE-BINDING PROTEIN) FAMILY PROTEIN"/>
    <property type="match status" value="1"/>
</dbReference>
<gene>
    <name evidence="1" type="ORF">P0Y56_07225</name>
</gene>
<dbReference type="InterPro" id="IPR036610">
    <property type="entry name" value="PEBP-like_sf"/>
</dbReference>
<evidence type="ECO:0000313" key="2">
    <source>
        <dbReference type="Proteomes" id="UP001218362"/>
    </source>
</evidence>
<dbReference type="KEGG" id="acob:P0Y56_07225"/>
<dbReference type="AlphaFoldDB" id="A0AAJ5X9I9"/>
<dbReference type="NCBIfam" id="TIGR00481">
    <property type="entry name" value="YbhB/YbcL family Raf kinase inhibitor-like protein"/>
    <property type="match status" value="1"/>
</dbReference>
<dbReference type="Gene3D" id="3.90.280.10">
    <property type="entry name" value="PEBP-like"/>
    <property type="match status" value="1"/>
</dbReference>
<sequence length="173" mass="17376">MGLAALLSACGPSASERQPAPETGVMRLTSTAFAPGATIPAEFTCAGAGISPPLAWTDPPAGTKSFALVVEDPDAPGGVFRHWGVYDIPADRHALAAGAASSTEAGTRTVNDFGKSGYGGPCPPPGDPHHYAFRILALDVAHLPGAPAHASGLIDAIDGHVLASADVVGLYGR</sequence>
<keyword evidence="1" id="KW-0649">Protein kinase inhibitor</keyword>
<dbReference type="Pfam" id="PF01161">
    <property type="entry name" value="PBP"/>
    <property type="match status" value="1"/>
</dbReference>
<proteinExistence type="predicted"/>
<dbReference type="InterPro" id="IPR008914">
    <property type="entry name" value="PEBP"/>
</dbReference>
<dbReference type="SUPFAM" id="SSF49777">
    <property type="entry name" value="PEBP-like"/>
    <property type="match status" value="1"/>
</dbReference>
<dbReference type="EMBL" id="CP119316">
    <property type="protein sequence ID" value="WEK48078.1"/>
    <property type="molecule type" value="Genomic_DNA"/>
</dbReference>
<accession>A0AAJ5X9I9</accession>
<reference evidence="1" key="1">
    <citation type="submission" date="2023-03" db="EMBL/GenBank/DDBJ databases">
        <title>Andean soil-derived lignocellulolytic bacterial consortium as a source of novel taxa and putative plastic-active enzymes.</title>
        <authorList>
            <person name="Diaz-Garcia L."/>
            <person name="Chuvochina M."/>
            <person name="Feuerriegel G."/>
            <person name="Bunk B."/>
            <person name="Sproer C."/>
            <person name="Streit W.R."/>
            <person name="Rodriguez L.M."/>
            <person name="Overmann J."/>
            <person name="Jimenez D.J."/>
        </authorList>
    </citation>
    <scope>NUCLEOTIDE SEQUENCE</scope>
    <source>
        <strain evidence="1">MAG 26</strain>
    </source>
</reference>
<dbReference type="CDD" id="cd00865">
    <property type="entry name" value="PEBP_bact_arch"/>
    <property type="match status" value="1"/>
</dbReference>
<dbReference type="GO" id="GO:0004860">
    <property type="term" value="F:protein kinase inhibitor activity"/>
    <property type="evidence" value="ECO:0007669"/>
    <property type="project" value="UniProtKB-KW"/>
</dbReference>
<organism evidence="1 2">
    <name type="scientific">Candidatus Andeanibacterium colombiense</name>
    <dbReference type="NCBI Taxonomy" id="3121345"/>
    <lineage>
        <taxon>Bacteria</taxon>
        <taxon>Pseudomonadati</taxon>
        <taxon>Pseudomonadota</taxon>
        <taxon>Alphaproteobacteria</taxon>
        <taxon>Sphingomonadales</taxon>
        <taxon>Sphingomonadaceae</taxon>
        <taxon>Candidatus Andeanibacterium</taxon>
    </lineage>
</organism>
<dbReference type="InterPro" id="IPR005247">
    <property type="entry name" value="YbhB_YbcL/LppC-like"/>
</dbReference>
<evidence type="ECO:0000313" key="1">
    <source>
        <dbReference type="EMBL" id="WEK48078.1"/>
    </source>
</evidence>
<dbReference type="Proteomes" id="UP001218362">
    <property type="component" value="Chromosome"/>
</dbReference>
<protein>
    <submittedName>
        <fullName evidence="1">YbhB/YbcL family Raf kinase inhibitor-like protein</fullName>
    </submittedName>
</protein>